<evidence type="ECO:0000256" key="5">
    <source>
        <dbReference type="ARBA" id="ARBA00023096"/>
    </source>
</evidence>
<dbReference type="Proteomes" id="UP000601041">
    <property type="component" value="Unassembled WGS sequence"/>
</dbReference>
<dbReference type="InterPro" id="IPR011576">
    <property type="entry name" value="Pyridox_Oxase_N"/>
</dbReference>
<proteinExistence type="inferred from homology"/>
<dbReference type="Gene3D" id="2.30.110.10">
    <property type="entry name" value="Electron Transport, Fmn-binding Protein, Chain A"/>
    <property type="match status" value="1"/>
</dbReference>
<gene>
    <name evidence="6" type="primary">pdxH</name>
    <name evidence="9" type="ORF">RHAB21_01020</name>
</gene>
<dbReference type="PANTHER" id="PTHR10851:SF0">
    <property type="entry name" value="PYRIDOXINE-5'-PHOSPHATE OXIDASE"/>
    <property type="match status" value="1"/>
</dbReference>
<feature type="binding site" evidence="6">
    <location>
        <position position="259"/>
    </location>
    <ligand>
        <name>substrate</name>
    </ligand>
</feature>
<evidence type="ECO:0000259" key="8">
    <source>
        <dbReference type="Pfam" id="PF10590"/>
    </source>
</evidence>
<feature type="binding site" evidence="6">
    <location>
        <position position="198"/>
    </location>
    <ligand>
        <name>substrate</name>
    </ligand>
</feature>
<feature type="binding site" evidence="6">
    <location>
        <position position="327"/>
    </location>
    <ligand>
        <name>FMN</name>
        <dbReference type="ChEBI" id="CHEBI:58210"/>
    </ligand>
</feature>
<comment type="catalytic activity">
    <reaction evidence="6">
        <text>pyridoxine 5'-phosphate + O2 = pyridoxal 5'-phosphate + H2O2</text>
        <dbReference type="Rhea" id="RHEA:15149"/>
        <dbReference type="ChEBI" id="CHEBI:15379"/>
        <dbReference type="ChEBI" id="CHEBI:16240"/>
        <dbReference type="ChEBI" id="CHEBI:58589"/>
        <dbReference type="ChEBI" id="CHEBI:597326"/>
        <dbReference type="EC" id="1.4.3.5"/>
    </reaction>
</comment>
<comment type="caution">
    <text evidence="6">Lacks conserved residue(s) required for the propagation of feature annotation.</text>
</comment>
<feature type="binding site" evidence="6">
    <location>
        <begin position="208"/>
        <end position="209"/>
    </location>
    <ligand>
        <name>FMN</name>
        <dbReference type="ChEBI" id="CHEBI:58210"/>
    </ligand>
</feature>
<dbReference type="EMBL" id="CABFWE030000016">
    <property type="protein sequence ID" value="CAD7056731.1"/>
    <property type="molecule type" value="Genomic_DNA"/>
</dbReference>
<protein>
    <recommendedName>
        <fullName evidence="6">Pyridoxine/pyridoxamine 5'-phosphate oxidase</fullName>
        <ecNumber evidence="6">1.4.3.5</ecNumber>
    </recommendedName>
    <alternativeName>
        <fullName evidence="6">PNP/PMP oxidase</fullName>
        <shortName evidence="6">PNPOx</shortName>
    </alternativeName>
    <alternativeName>
        <fullName evidence="6">Pyridoxal 5'-phosphate synthase</fullName>
    </alternativeName>
</protein>
<comment type="function">
    <text evidence="6">Catalyzes the oxidation of either pyridoxine 5'-phosphate (PNP) or pyridoxamine 5'-phosphate (PMP) into pyridoxal 5'-phosphate (PLP).</text>
</comment>
<comment type="similarity">
    <text evidence="1 6">Belongs to the pyridoxamine 5'-phosphate oxidase family.</text>
</comment>
<feature type="binding site" evidence="6">
    <location>
        <begin position="272"/>
        <end position="273"/>
    </location>
    <ligand>
        <name>FMN</name>
        <dbReference type="ChEBI" id="CHEBI:58210"/>
    </ligand>
</feature>
<keyword evidence="10" id="KW-1185">Reference proteome</keyword>
<comment type="catalytic activity">
    <reaction evidence="6">
        <text>pyridoxamine 5'-phosphate + O2 + H2O = pyridoxal 5'-phosphate + H2O2 + NH4(+)</text>
        <dbReference type="Rhea" id="RHEA:15817"/>
        <dbReference type="ChEBI" id="CHEBI:15377"/>
        <dbReference type="ChEBI" id="CHEBI:15379"/>
        <dbReference type="ChEBI" id="CHEBI:16240"/>
        <dbReference type="ChEBI" id="CHEBI:28938"/>
        <dbReference type="ChEBI" id="CHEBI:58451"/>
        <dbReference type="ChEBI" id="CHEBI:597326"/>
        <dbReference type="EC" id="1.4.3.5"/>
    </reaction>
</comment>
<feature type="domain" description="Pyridoxine 5'-phosphate oxidase dimerisation C-terminal" evidence="8">
    <location>
        <begin position="304"/>
        <end position="346"/>
    </location>
</feature>
<comment type="caution">
    <text evidence="9">The sequence shown here is derived from an EMBL/GenBank/DDBJ whole genome shotgun (WGS) entry which is preliminary data.</text>
</comment>
<reference evidence="9 10" key="1">
    <citation type="submission" date="2020-11" db="EMBL/GenBank/DDBJ databases">
        <authorList>
            <person name="Lassalle F."/>
        </authorList>
    </citation>
    <scope>NUCLEOTIDE SEQUENCE [LARGE SCALE GENOMIC DNA]</scope>
    <source>
        <strain evidence="9 10">AB21</strain>
    </source>
</reference>
<dbReference type="InterPro" id="IPR000659">
    <property type="entry name" value="Pyridox_Oxase"/>
</dbReference>
<dbReference type="InterPro" id="IPR019740">
    <property type="entry name" value="Pyridox_Oxase_CS"/>
</dbReference>
<feature type="binding site" evidence="6">
    <location>
        <position position="263"/>
    </location>
    <ligand>
        <name>substrate</name>
    </ligand>
</feature>
<feature type="binding site" evidence="6">
    <location>
        <position position="255"/>
    </location>
    <ligand>
        <name>substrate</name>
    </ligand>
</feature>
<comment type="subunit">
    <text evidence="6">Homodimer.</text>
</comment>
<dbReference type="EC" id="1.4.3.5" evidence="6"/>
<evidence type="ECO:0000313" key="9">
    <source>
        <dbReference type="EMBL" id="CAD7056731.1"/>
    </source>
</evidence>
<dbReference type="PANTHER" id="PTHR10851">
    <property type="entry name" value="PYRIDOXINE-5-PHOSPHATE OXIDASE"/>
    <property type="match status" value="1"/>
</dbReference>
<keyword evidence="2 6" id="KW-0285">Flavoprotein</keyword>
<organism evidence="9 10">
    <name type="scientific">Pseudorhizobium halotolerans</name>
    <dbReference type="NCBI Taxonomy" id="1233081"/>
    <lineage>
        <taxon>Bacteria</taxon>
        <taxon>Pseudomonadati</taxon>
        <taxon>Pseudomonadota</taxon>
        <taxon>Alphaproteobacteria</taxon>
        <taxon>Hyphomicrobiales</taxon>
        <taxon>Rhizobiaceae</taxon>
        <taxon>Rhizobium/Agrobacterium group</taxon>
        <taxon>Pseudorhizobium</taxon>
    </lineage>
</organism>
<dbReference type="SUPFAM" id="SSF50475">
    <property type="entry name" value="FMN-binding split barrel"/>
    <property type="match status" value="1"/>
</dbReference>
<dbReference type="NCBIfam" id="TIGR00558">
    <property type="entry name" value="pdxH"/>
    <property type="match status" value="1"/>
</dbReference>
<dbReference type="HAMAP" id="MF_01629">
    <property type="entry name" value="PdxH"/>
    <property type="match status" value="1"/>
</dbReference>
<feature type="domain" description="Pyridoxamine 5'-phosphate oxidase N-terminal" evidence="7">
    <location>
        <begin position="167"/>
        <end position="290"/>
    </location>
</feature>
<dbReference type="NCBIfam" id="NF004231">
    <property type="entry name" value="PRK05679.1"/>
    <property type="match status" value="1"/>
</dbReference>
<evidence type="ECO:0000256" key="2">
    <source>
        <dbReference type="ARBA" id="ARBA00022630"/>
    </source>
</evidence>
<keyword evidence="4 6" id="KW-0560">Oxidoreductase</keyword>
<evidence type="ECO:0000256" key="3">
    <source>
        <dbReference type="ARBA" id="ARBA00022643"/>
    </source>
</evidence>
<feature type="binding site" evidence="6">
    <location>
        <position position="215"/>
    </location>
    <ligand>
        <name>FMN</name>
        <dbReference type="ChEBI" id="CHEBI:58210"/>
    </ligand>
</feature>
<feature type="binding site" evidence="6">
    <location>
        <begin position="193"/>
        <end position="198"/>
    </location>
    <ligand>
        <name>FMN</name>
        <dbReference type="ChEBI" id="CHEBI:58210"/>
    </ligand>
</feature>
<evidence type="ECO:0000313" key="10">
    <source>
        <dbReference type="Proteomes" id="UP000601041"/>
    </source>
</evidence>
<evidence type="ECO:0000259" key="7">
    <source>
        <dbReference type="Pfam" id="PF01243"/>
    </source>
</evidence>
<feature type="binding site" evidence="6">
    <location>
        <position position="317"/>
    </location>
    <ligand>
        <name>FMN</name>
        <dbReference type="ChEBI" id="CHEBI:58210"/>
    </ligand>
</feature>
<evidence type="ECO:0000256" key="4">
    <source>
        <dbReference type="ARBA" id="ARBA00023002"/>
    </source>
</evidence>
<dbReference type="Pfam" id="PF01243">
    <property type="entry name" value="PNPOx_N"/>
    <property type="match status" value="1"/>
</dbReference>
<dbReference type="InterPro" id="IPR019576">
    <property type="entry name" value="Pyridoxamine_oxidase_dimer_C"/>
</dbReference>
<feature type="binding site" evidence="6">
    <location>
        <begin position="323"/>
        <end position="325"/>
    </location>
    <ligand>
        <name>substrate</name>
    </ligand>
</feature>
<comment type="pathway">
    <text evidence="6">Cofactor metabolism; pyridoxal 5'-phosphate salvage; pyridoxal 5'-phosphate from pyridoxine 5'-phosphate: step 1/1.</text>
</comment>
<comment type="pathway">
    <text evidence="6">Cofactor metabolism; pyridoxal 5'-phosphate salvage; pyridoxal 5'-phosphate from pyridoxamine 5'-phosphate: step 1/1.</text>
</comment>
<dbReference type="Pfam" id="PF10590">
    <property type="entry name" value="PNP_phzG_C"/>
    <property type="match status" value="1"/>
</dbReference>
<dbReference type="PROSITE" id="PS01064">
    <property type="entry name" value="PYRIDOX_OXIDASE"/>
    <property type="match status" value="1"/>
</dbReference>
<accession>A0ABM8PZS6</accession>
<feature type="binding site" evidence="6">
    <location>
        <position position="237"/>
    </location>
    <ligand>
        <name>FMN</name>
        <dbReference type="ChEBI" id="CHEBI:58210"/>
    </ligand>
</feature>
<name>A0ABM8PZS6_9HYPH</name>
<dbReference type="InterPro" id="IPR012349">
    <property type="entry name" value="Split_barrel_FMN-bd"/>
</dbReference>
<sequence>MVLKSRQTRPAFRASLMVDTTPALPVAVFAQGRGVSPTLARSADVTALRTVASSDWTSSDPLRGTVPVEIERSTFDALPSRSRLLVHEVKESAIDIRANACVLVRTSHFERLFDFAISTTLRPVRAESRANSPVGSVLVNMSESGLTTSDFTEEHEPFALFGKWLKEAETSELNDPTAVALATVDDLGMPNVRMVLLKGYDEQGFVFYTNFESQKGREILGQRKAAMCFHWKSLRRQVRLRGEVEVVTDAEADAYYATRPRGSRIGAWASKQSRPLEGRFALEKAVAEFTARYAIGEIPRPAHWSGFRIKPVSIEFWHDRPFRLHDRIEFRRPSPEGAWEKVRMYP</sequence>
<evidence type="ECO:0000256" key="6">
    <source>
        <dbReference type="HAMAP-Rule" id="MF_01629"/>
    </source>
</evidence>
<evidence type="ECO:0000256" key="1">
    <source>
        <dbReference type="ARBA" id="ARBA00007301"/>
    </source>
</evidence>
<comment type="cofactor">
    <cofactor evidence="6">
        <name>FMN</name>
        <dbReference type="ChEBI" id="CHEBI:58210"/>
    </cofactor>
    <text evidence="6">Binds 1 FMN per subunit.</text>
</comment>
<keyword evidence="3 6" id="KW-0288">FMN</keyword>
<keyword evidence="5 6" id="KW-0664">Pyridoxine biosynthesis</keyword>